<keyword evidence="4" id="KW-1185">Reference proteome</keyword>
<evidence type="ECO:0000313" key="4">
    <source>
        <dbReference type="Proteomes" id="UP000634136"/>
    </source>
</evidence>
<dbReference type="EMBL" id="JAAIUW010000006">
    <property type="protein sequence ID" value="KAF7826503.1"/>
    <property type="molecule type" value="Genomic_DNA"/>
</dbReference>
<organism evidence="3 4">
    <name type="scientific">Senna tora</name>
    <dbReference type="NCBI Taxonomy" id="362788"/>
    <lineage>
        <taxon>Eukaryota</taxon>
        <taxon>Viridiplantae</taxon>
        <taxon>Streptophyta</taxon>
        <taxon>Embryophyta</taxon>
        <taxon>Tracheophyta</taxon>
        <taxon>Spermatophyta</taxon>
        <taxon>Magnoliopsida</taxon>
        <taxon>eudicotyledons</taxon>
        <taxon>Gunneridae</taxon>
        <taxon>Pentapetalae</taxon>
        <taxon>rosids</taxon>
        <taxon>fabids</taxon>
        <taxon>Fabales</taxon>
        <taxon>Fabaceae</taxon>
        <taxon>Caesalpinioideae</taxon>
        <taxon>Cassia clade</taxon>
        <taxon>Senna</taxon>
    </lineage>
</organism>
<dbReference type="SUPFAM" id="SSF55658">
    <property type="entry name" value="L9 N-domain-like"/>
    <property type="match status" value="1"/>
</dbReference>
<dbReference type="InterPro" id="IPR037056">
    <property type="entry name" value="RNase_H1_N_sf"/>
</dbReference>
<accession>A0A834WMN8</accession>
<sequence>MGLYHDFSTHVRNNIKRLQSRIEKLHYFASLSSSFVLPFAIAEPEVIDFIYDLNGTVNHELLVLQEENREVDVDVDNTHYKLFLDNLRIDKKSYVFDIPRDSGFVKYKAEDYASPSTSNRASFDSNFDSKGTKGRCVACVDDNTSVRSNEGLEAEKQDTEPKMEKFYVVYVGRNPGIYHKWLECKAEIHKVSNVVYCSFNSLAIASASFAEFRVEEEWLKGLGVKECIVGVDGCSSIAFHTVISALPQRCKKSSPMLAHTCHVMSSRMNFPFFLDILEIEKVIRMAKPHGSIHLCLLPTDNEEFSLDFRIWTPISCSFTIFPIASSHLCLIRCEEVLAPAPSPSYPILAPTLSPSSPFASSPSLSRTCMGREHKGDVCPSSPSGSRSHRFFHPMSHGPKAVRR</sequence>
<proteinExistence type="predicted"/>
<dbReference type="Proteomes" id="UP000634136">
    <property type="component" value="Unassembled WGS sequence"/>
</dbReference>
<comment type="caution">
    <text evidence="3">The sequence shown here is derived from an EMBL/GenBank/DDBJ whole genome shotgun (WGS) entry which is preliminary data.</text>
</comment>
<dbReference type="OrthoDB" id="298344at2759"/>
<reference evidence="3" key="1">
    <citation type="submission" date="2020-09" db="EMBL/GenBank/DDBJ databases">
        <title>Genome-Enabled Discovery of Anthraquinone Biosynthesis in Senna tora.</title>
        <authorList>
            <person name="Kang S.-H."/>
            <person name="Pandey R.P."/>
            <person name="Lee C.-M."/>
            <person name="Sim J.-S."/>
            <person name="Jeong J.-T."/>
            <person name="Choi B.-S."/>
            <person name="Jung M."/>
            <person name="Ginzburg D."/>
            <person name="Zhao K."/>
            <person name="Won S.Y."/>
            <person name="Oh T.-J."/>
            <person name="Yu Y."/>
            <person name="Kim N.-H."/>
            <person name="Lee O.R."/>
            <person name="Lee T.-H."/>
            <person name="Bashyal P."/>
            <person name="Kim T.-S."/>
            <person name="Lee W.-H."/>
            <person name="Kawkins C."/>
            <person name="Kim C.-K."/>
            <person name="Kim J.S."/>
            <person name="Ahn B.O."/>
            <person name="Rhee S.Y."/>
            <person name="Sohng J.K."/>
        </authorList>
    </citation>
    <scope>NUCLEOTIDE SEQUENCE</scope>
    <source>
        <tissue evidence="3">Leaf</tissue>
    </source>
</reference>
<feature type="region of interest" description="Disordered" evidence="1">
    <location>
        <begin position="363"/>
        <end position="403"/>
    </location>
</feature>
<name>A0A834WMN8_9FABA</name>
<dbReference type="InterPro" id="IPR011320">
    <property type="entry name" value="RNase_H1_N"/>
</dbReference>
<feature type="domain" description="Ribonuclease H1 N-terminal" evidence="2">
    <location>
        <begin position="165"/>
        <end position="206"/>
    </location>
</feature>
<dbReference type="InterPro" id="IPR009027">
    <property type="entry name" value="Ribosomal_bL9/RNase_H1_N"/>
</dbReference>
<evidence type="ECO:0000313" key="3">
    <source>
        <dbReference type="EMBL" id="KAF7826503.1"/>
    </source>
</evidence>
<dbReference type="Pfam" id="PF01693">
    <property type="entry name" value="Cauli_VI"/>
    <property type="match status" value="1"/>
</dbReference>
<gene>
    <name evidence="3" type="ORF">G2W53_017667</name>
</gene>
<dbReference type="Gene3D" id="3.40.970.10">
    <property type="entry name" value="Ribonuclease H1, N-terminal domain"/>
    <property type="match status" value="1"/>
</dbReference>
<protein>
    <submittedName>
        <fullName evidence="3">Ribonuclease H</fullName>
    </submittedName>
</protein>
<evidence type="ECO:0000259" key="2">
    <source>
        <dbReference type="Pfam" id="PF01693"/>
    </source>
</evidence>
<evidence type="ECO:0000256" key="1">
    <source>
        <dbReference type="SAM" id="MobiDB-lite"/>
    </source>
</evidence>
<dbReference type="AlphaFoldDB" id="A0A834WMN8"/>